<keyword evidence="5 8" id="KW-0227">DNA damage</keyword>
<dbReference type="InterPro" id="IPR036217">
    <property type="entry name" value="MethylDNA_cys_MeTrfase_DNAb"/>
</dbReference>
<dbReference type="InterPro" id="IPR036631">
    <property type="entry name" value="MGMT_N_sf"/>
</dbReference>
<dbReference type="InterPro" id="IPR014048">
    <property type="entry name" value="MethylDNA_cys_MeTrfase_DNA-bd"/>
</dbReference>
<comment type="function">
    <text evidence="8">Involved in the cellular defense against the biological effects of O6-methylguanine (O6-MeG) and O4-methylthymine (O4-MeT) in DNA. Repairs the methylated nucleobase in DNA by stoichiometrically transferring the methyl group to a cysteine residue in the enzyme. This is a suicide reaction: the enzyme is irreversibly inactivated.</text>
</comment>
<evidence type="ECO:0000313" key="11">
    <source>
        <dbReference type="EMBL" id="GGJ66483.1"/>
    </source>
</evidence>
<keyword evidence="2 8" id="KW-0963">Cytoplasm</keyword>
<comment type="catalytic activity">
    <reaction evidence="1 8">
        <text>a 4-O-methyl-thymidine in DNA + L-cysteinyl-[protein] = a thymidine in DNA + S-methyl-L-cysteinyl-[protein]</text>
        <dbReference type="Rhea" id="RHEA:53428"/>
        <dbReference type="Rhea" id="RHEA-COMP:10131"/>
        <dbReference type="Rhea" id="RHEA-COMP:10132"/>
        <dbReference type="Rhea" id="RHEA-COMP:13555"/>
        <dbReference type="Rhea" id="RHEA-COMP:13556"/>
        <dbReference type="ChEBI" id="CHEBI:29950"/>
        <dbReference type="ChEBI" id="CHEBI:82612"/>
        <dbReference type="ChEBI" id="CHEBI:137386"/>
        <dbReference type="ChEBI" id="CHEBI:137387"/>
        <dbReference type="EC" id="2.1.1.63"/>
    </reaction>
</comment>
<dbReference type="EC" id="2.1.1.63" evidence="8"/>
<dbReference type="GO" id="GO:0032259">
    <property type="term" value="P:methylation"/>
    <property type="evidence" value="ECO:0007669"/>
    <property type="project" value="UniProtKB-KW"/>
</dbReference>
<dbReference type="SUPFAM" id="SSF46767">
    <property type="entry name" value="Methylated DNA-protein cysteine methyltransferase, C-terminal domain"/>
    <property type="match status" value="1"/>
</dbReference>
<dbReference type="Proteomes" id="UP000606115">
    <property type="component" value="Unassembled WGS sequence"/>
</dbReference>
<dbReference type="GO" id="GO:0008168">
    <property type="term" value="F:methyltransferase activity"/>
    <property type="evidence" value="ECO:0007669"/>
    <property type="project" value="UniProtKB-KW"/>
</dbReference>
<comment type="subcellular location">
    <subcellularLocation>
        <location evidence="8">Cytoplasm</location>
    </subcellularLocation>
</comment>
<feature type="domain" description="Methylated-DNA-[protein]-cysteine S-methyltransferase DNA binding" evidence="9">
    <location>
        <begin position="119"/>
        <end position="198"/>
    </location>
</feature>
<evidence type="ECO:0000259" key="10">
    <source>
        <dbReference type="Pfam" id="PF02870"/>
    </source>
</evidence>
<reference evidence="12" key="1">
    <citation type="journal article" date="2019" name="Int. J. Syst. Evol. Microbiol.">
        <title>The Global Catalogue of Microorganisms (GCM) 10K type strain sequencing project: providing services to taxonomists for standard genome sequencing and annotation.</title>
        <authorList>
            <consortium name="The Broad Institute Genomics Platform"/>
            <consortium name="The Broad Institute Genome Sequencing Center for Infectious Disease"/>
            <person name="Wu L."/>
            <person name="Ma J."/>
        </authorList>
    </citation>
    <scope>NUCLEOTIDE SEQUENCE [LARGE SCALE GENOMIC DNA]</scope>
    <source>
        <strain evidence="12">CGMCC 1.3685</strain>
    </source>
</reference>
<evidence type="ECO:0000256" key="5">
    <source>
        <dbReference type="ARBA" id="ARBA00022763"/>
    </source>
</evidence>
<dbReference type="NCBIfam" id="TIGR00589">
    <property type="entry name" value="ogt"/>
    <property type="match status" value="1"/>
</dbReference>
<dbReference type="SUPFAM" id="SSF53155">
    <property type="entry name" value="Methylated DNA-protein cysteine methyltransferase domain"/>
    <property type="match status" value="1"/>
</dbReference>
<evidence type="ECO:0000256" key="6">
    <source>
        <dbReference type="ARBA" id="ARBA00023204"/>
    </source>
</evidence>
<dbReference type="InterPro" id="IPR023546">
    <property type="entry name" value="MGMT"/>
</dbReference>
<evidence type="ECO:0000256" key="2">
    <source>
        <dbReference type="ARBA" id="ARBA00022490"/>
    </source>
</evidence>
<evidence type="ECO:0000256" key="4">
    <source>
        <dbReference type="ARBA" id="ARBA00022679"/>
    </source>
</evidence>
<dbReference type="Pfam" id="PF01035">
    <property type="entry name" value="DNA_binding_1"/>
    <property type="match status" value="1"/>
</dbReference>
<evidence type="ECO:0000256" key="7">
    <source>
        <dbReference type="ARBA" id="ARBA00049348"/>
    </source>
</evidence>
<evidence type="ECO:0000259" key="9">
    <source>
        <dbReference type="Pfam" id="PF01035"/>
    </source>
</evidence>
<dbReference type="InterPro" id="IPR001497">
    <property type="entry name" value="MethylDNA_cys_MeTrfase_AS"/>
</dbReference>
<comment type="miscellaneous">
    <text evidence="8">This enzyme catalyzes only one turnover and therefore is not strictly catalytic. According to one definition, an enzyme is a biocatalyst that acts repeatedly and over many reaction cycles.</text>
</comment>
<gene>
    <name evidence="11" type="ORF">GCM10007173_26720</name>
</gene>
<proteinExistence type="inferred from homology"/>
<accession>A0ABQ2DT21</accession>
<sequence>MNIDKVNSGPTTEETTMLAQLHSRLETEADKSQLTDISYRVFDTPIGKLLLASTEAGLVRVAFESEGYDHILESLATKVSPRILQAPAKLDGVARQLDEYFAGTRHEFQLPLDLRLSTEFRRTVQLELGQIGYGQTLSYAQVAAKIGKPKAVRAVGTACATNPLPIVLPCHRVLRTDGALGGYLGGLPTKLQLLELENPQRQTQSDPVLF</sequence>
<dbReference type="Pfam" id="PF02870">
    <property type="entry name" value="Methyltransf_1N"/>
    <property type="match status" value="1"/>
</dbReference>
<dbReference type="PANTHER" id="PTHR10815:SF5">
    <property type="entry name" value="METHYLATED-DNA--PROTEIN-CYSTEINE METHYLTRANSFERASE"/>
    <property type="match status" value="1"/>
</dbReference>
<evidence type="ECO:0000256" key="1">
    <source>
        <dbReference type="ARBA" id="ARBA00001286"/>
    </source>
</evidence>
<comment type="caution">
    <text evidence="11">The sequence shown here is derived from an EMBL/GenBank/DDBJ whole genome shotgun (WGS) entry which is preliminary data.</text>
</comment>
<comment type="catalytic activity">
    <reaction evidence="7 8">
        <text>a 6-O-methyl-2'-deoxyguanosine in DNA + L-cysteinyl-[protein] = S-methyl-L-cysteinyl-[protein] + a 2'-deoxyguanosine in DNA</text>
        <dbReference type="Rhea" id="RHEA:24000"/>
        <dbReference type="Rhea" id="RHEA-COMP:10131"/>
        <dbReference type="Rhea" id="RHEA-COMP:10132"/>
        <dbReference type="Rhea" id="RHEA-COMP:11367"/>
        <dbReference type="Rhea" id="RHEA-COMP:11368"/>
        <dbReference type="ChEBI" id="CHEBI:29950"/>
        <dbReference type="ChEBI" id="CHEBI:82612"/>
        <dbReference type="ChEBI" id="CHEBI:85445"/>
        <dbReference type="ChEBI" id="CHEBI:85448"/>
        <dbReference type="EC" id="2.1.1.63"/>
    </reaction>
</comment>
<keyword evidence="6 8" id="KW-0234">DNA repair</keyword>
<dbReference type="RefSeq" id="WP_096256260.1">
    <property type="nucleotide sequence ID" value="NZ_BMKX01000007.1"/>
</dbReference>
<dbReference type="HAMAP" id="MF_00772">
    <property type="entry name" value="OGT"/>
    <property type="match status" value="1"/>
</dbReference>
<dbReference type="CDD" id="cd06445">
    <property type="entry name" value="ATase"/>
    <property type="match status" value="1"/>
</dbReference>
<dbReference type="GeneID" id="303305017"/>
<dbReference type="InterPro" id="IPR036388">
    <property type="entry name" value="WH-like_DNA-bd_sf"/>
</dbReference>
<dbReference type="InterPro" id="IPR008332">
    <property type="entry name" value="MethylG_MeTrfase_N"/>
</dbReference>
<evidence type="ECO:0000256" key="8">
    <source>
        <dbReference type="HAMAP-Rule" id="MF_00772"/>
    </source>
</evidence>
<dbReference type="Gene3D" id="3.30.160.70">
    <property type="entry name" value="Methylated DNA-protein cysteine methyltransferase domain"/>
    <property type="match status" value="1"/>
</dbReference>
<name>A0ABQ2DT21_9MICC</name>
<dbReference type="Gene3D" id="1.10.10.10">
    <property type="entry name" value="Winged helix-like DNA-binding domain superfamily/Winged helix DNA-binding domain"/>
    <property type="match status" value="1"/>
</dbReference>
<keyword evidence="4 8" id="KW-0808">Transferase</keyword>
<organism evidence="11 12">
    <name type="scientific">Glutamicibacter ardleyensis</name>
    <dbReference type="NCBI Taxonomy" id="225894"/>
    <lineage>
        <taxon>Bacteria</taxon>
        <taxon>Bacillati</taxon>
        <taxon>Actinomycetota</taxon>
        <taxon>Actinomycetes</taxon>
        <taxon>Micrococcales</taxon>
        <taxon>Micrococcaceae</taxon>
        <taxon>Glutamicibacter</taxon>
    </lineage>
</organism>
<evidence type="ECO:0000313" key="12">
    <source>
        <dbReference type="Proteomes" id="UP000606115"/>
    </source>
</evidence>
<keyword evidence="3 8" id="KW-0489">Methyltransferase</keyword>
<feature type="domain" description="Methylguanine DNA methyltransferase ribonuclease-like" evidence="10">
    <location>
        <begin position="38"/>
        <end position="114"/>
    </location>
</feature>
<dbReference type="PROSITE" id="PS00374">
    <property type="entry name" value="MGMT"/>
    <property type="match status" value="1"/>
</dbReference>
<keyword evidence="12" id="KW-1185">Reference proteome</keyword>
<dbReference type="PANTHER" id="PTHR10815">
    <property type="entry name" value="METHYLATED-DNA--PROTEIN-CYSTEINE METHYLTRANSFERASE"/>
    <property type="match status" value="1"/>
</dbReference>
<protein>
    <recommendedName>
        <fullName evidence="8">Methylated-DNA--protein-cysteine methyltransferase</fullName>
        <ecNumber evidence="8">2.1.1.63</ecNumber>
    </recommendedName>
    <alternativeName>
        <fullName evidence="8">6-O-methylguanine-DNA methyltransferase</fullName>
        <shortName evidence="8">MGMT</shortName>
    </alternativeName>
    <alternativeName>
        <fullName evidence="8">O-6-methylguanine-DNA-alkyltransferase</fullName>
    </alternativeName>
</protein>
<comment type="similarity">
    <text evidence="8">Belongs to the MGMT family.</text>
</comment>
<evidence type="ECO:0000256" key="3">
    <source>
        <dbReference type="ARBA" id="ARBA00022603"/>
    </source>
</evidence>
<dbReference type="EMBL" id="BMKX01000007">
    <property type="protein sequence ID" value="GGJ66483.1"/>
    <property type="molecule type" value="Genomic_DNA"/>
</dbReference>
<feature type="active site" description="Nucleophile; methyl group acceptor" evidence="8">
    <location>
        <position position="170"/>
    </location>
</feature>